<organism evidence="2 3">
    <name type="scientific">Silvimonas terrae</name>
    <dbReference type="NCBI Taxonomy" id="300266"/>
    <lineage>
        <taxon>Bacteria</taxon>
        <taxon>Pseudomonadati</taxon>
        <taxon>Pseudomonadota</taxon>
        <taxon>Betaproteobacteria</taxon>
        <taxon>Neisseriales</taxon>
        <taxon>Chitinibacteraceae</taxon>
        <taxon>Silvimonas</taxon>
    </lineage>
</organism>
<comment type="caution">
    <text evidence="2">The sequence shown here is derived from an EMBL/GenBank/DDBJ whole genome shotgun (WGS) entry which is preliminary data.</text>
</comment>
<dbReference type="PRINTS" id="PR01484">
    <property type="entry name" value="PRTACTNFAMLY"/>
</dbReference>
<dbReference type="Gene3D" id="2.40.128.130">
    <property type="entry name" value="Autotransporter beta-domain"/>
    <property type="match status" value="1"/>
</dbReference>
<dbReference type="Proteomes" id="UP000543030">
    <property type="component" value="Unassembled WGS sequence"/>
</dbReference>
<name>A0A840R8D5_9NEIS</name>
<feature type="domain" description="Autotransporter" evidence="1">
    <location>
        <begin position="1"/>
        <end position="278"/>
    </location>
</feature>
<dbReference type="InterPro" id="IPR003991">
    <property type="entry name" value="Pertactin_virulence_factor"/>
</dbReference>
<evidence type="ECO:0000259" key="1">
    <source>
        <dbReference type="PROSITE" id="PS51208"/>
    </source>
</evidence>
<dbReference type="EMBL" id="JACHHN010000001">
    <property type="protein sequence ID" value="MBB5189575.1"/>
    <property type="molecule type" value="Genomic_DNA"/>
</dbReference>
<dbReference type="AlphaFoldDB" id="A0A840R8D5"/>
<sequence>MFGQQIDNRDETFADARVEGTMLGFQAGVDLWRGSFLPGHHDAAGVYFAYGNSHADVDGLVTNAAATGYVLGQTGSLNLTGYSGGAYWTHYGPAGCYVDAVPRGTYYDGSAATQFARLPVSGTGIVTSLEVGYPVPLPLGAAFVLEPQAPLIWQHVGLNEANDGLGPVDPGSTSGVSGRLGGRGQWTIERANGQVWQPYVRANVWRDLGAQASTAHSAFDQVPLIERTTRMDVAAGVRAQLNTRMTLYDQFGYQFAVSSSEGGSRKGVWGNIGLRYSW</sequence>
<gene>
    <name evidence="2" type="ORF">HNQ50_000285</name>
</gene>
<dbReference type="PROSITE" id="PS51208">
    <property type="entry name" value="AUTOTRANSPORTER"/>
    <property type="match status" value="1"/>
</dbReference>
<keyword evidence="3" id="KW-1185">Reference proteome</keyword>
<dbReference type="InterPro" id="IPR036709">
    <property type="entry name" value="Autotransporte_beta_dom_sf"/>
</dbReference>
<dbReference type="GO" id="GO:0019867">
    <property type="term" value="C:outer membrane"/>
    <property type="evidence" value="ECO:0007669"/>
    <property type="project" value="InterPro"/>
</dbReference>
<dbReference type="NCBIfam" id="TIGR01414">
    <property type="entry name" value="autotrans_barl"/>
    <property type="match status" value="1"/>
</dbReference>
<evidence type="ECO:0000313" key="3">
    <source>
        <dbReference type="Proteomes" id="UP000543030"/>
    </source>
</evidence>
<reference evidence="2 3" key="1">
    <citation type="submission" date="2020-08" db="EMBL/GenBank/DDBJ databases">
        <title>Genomic Encyclopedia of Type Strains, Phase IV (KMG-IV): sequencing the most valuable type-strain genomes for metagenomic binning, comparative biology and taxonomic classification.</title>
        <authorList>
            <person name="Goeker M."/>
        </authorList>
    </citation>
    <scope>NUCLEOTIDE SEQUENCE [LARGE SCALE GENOMIC DNA]</scope>
    <source>
        <strain evidence="2 3">DSM 18233</strain>
    </source>
</reference>
<evidence type="ECO:0000313" key="2">
    <source>
        <dbReference type="EMBL" id="MBB5189575.1"/>
    </source>
</evidence>
<dbReference type="Pfam" id="PF03797">
    <property type="entry name" value="Autotransporter"/>
    <property type="match status" value="1"/>
</dbReference>
<dbReference type="InterPro" id="IPR051551">
    <property type="entry name" value="Autotransporter_adhesion"/>
</dbReference>
<dbReference type="InterPro" id="IPR006315">
    <property type="entry name" value="OM_autotransptr_brl_dom"/>
</dbReference>
<dbReference type="PANTHER" id="PTHR35037">
    <property type="entry name" value="C-TERMINAL REGION OF AIDA-LIKE PROTEIN"/>
    <property type="match status" value="1"/>
</dbReference>
<protein>
    <submittedName>
        <fullName evidence="2">Outer membrane autotransporter protein</fullName>
    </submittedName>
</protein>
<accession>A0A840R8D5</accession>
<dbReference type="SMART" id="SM00869">
    <property type="entry name" value="Autotransporter"/>
    <property type="match status" value="1"/>
</dbReference>
<dbReference type="InterPro" id="IPR005546">
    <property type="entry name" value="Autotransporte_beta"/>
</dbReference>
<dbReference type="PANTHER" id="PTHR35037:SF3">
    <property type="entry name" value="C-TERMINAL REGION OF AIDA-LIKE PROTEIN"/>
    <property type="match status" value="1"/>
</dbReference>
<dbReference type="SUPFAM" id="SSF103515">
    <property type="entry name" value="Autotransporter"/>
    <property type="match status" value="1"/>
</dbReference>
<proteinExistence type="predicted"/>
<dbReference type="RefSeq" id="WP_221302941.1">
    <property type="nucleotide sequence ID" value="NZ_JACHHN010000001.1"/>
</dbReference>